<organism evidence="2 3">
    <name type="scientific">Culex pipiens pipiens</name>
    <name type="common">Northern house mosquito</name>
    <dbReference type="NCBI Taxonomy" id="38569"/>
    <lineage>
        <taxon>Eukaryota</taxon>
        <taxon>Metazoa</taxon>
        <taxon>Ecdysozoa</taxon>
        <taxon>Arthropoda</taxon>
        <taxon>Hexapoda</taxon>
        <taxon>Insecta</taxon>
        <taxon>Pterygota</taxon>
        <taxon>Neoptera</taxon>
        <taxon>Endopterygota</taxon>
        <taxon>Diptera</taxon>
        <taxon>Nematocera</taxon>
        <taxon>Culicoidea</taxon>
        <taxon>Culicidae</taxon>
        <taxon>Culicinae</taxon>
        <taxon>Culicini</taxon>
        <taxon>Culex</taxon>
        <taxon>Culex</taxon>
    </lineage>
</organism>
<accession>A0ABD1CGP0</accession>
<proteinExistence type="predicted"/>
<name>A0ABD1CGP0_CULPP</name>
<comment type="caution">
    <text evidence="2">The sequence shown here is derived from an EMBL/GenBank/DDBJ whole genome shotgun (WGS) entry which is preliminary data.</text>
</comment>
<evidence type="ECO:0000313" key="3">
    <source>
        <dbReference type="Proteomes" id="UP001562425"/>
    </source>
</evidence>
<dbReference type="AlphaFoldDB" id="A0ABD1CGP0"/>
<protein>
    <submittedName>
        <fullName evidence="2">Uncharacterized protein</fullName>
    </submittedName>
</protein>
<sequence length="242" mass="27354">MKRHDIYVNGSMVKEGFAVSSGSVSVVVERIKEDIPEKDDEGAVVVVKVEAAEQKSVEEAGNRTLRSHSKPGYVDSNGLIYLEQEPVLNALRKVINAKFADSSAIDKFYSDNEPCMAKFHQDNKFYRPQSHQLSPLQGPVHRLRQHRRGGYCRSAQERQLRPRPHPDKPLPPHERRPKEGNTWPTEVLDTLHSLIVDKQCQIRVDNDIDADAAGVVCPKVRECDSREPSRPVEWSDLVASEN</sequence>
<gene>
    <name evidence="2" type="ORF">pipiens_017562</name>
</gene>
<evidence type="ECO:0000313" key="2">
    <source>
        <dbReference type="EMBL" id="KAL1375302.1"/>
    </source>
</evidence>
<keyword evidence="3" id="KW-1185">Reference proteome</keyword>
<feature type="compositionally biased region" description="Basic and acidic residues" evidence="1">
    <location>
        <begin position="155"/>
        <end position="179"/>
    </location>
</feature>
<reference evidence="2 3" key="1">
    <citation type="submission" date="2024-05" db="EMBL/GenBank/DDBJ databases">
        <title>Culex pipiens pipiens assembly and annotation.</title>
        <authorList>
            <person name="Alout H."/>
            <person name="Durand T."/>
        </authorList>
    </citation>
    <scope>NUCLEOTIDE SEQUENCE [LARGE SCALE GENOMIC DNA]</scope>
    <source>
        <strain evidence="2">HA-2024</strain>
        <tissue evidence="2">Whole body</tissue>
    </source>
</reference>
<evidence type="ECO:0000256" key="1">
    <source>
        <dbReference type="SAM" id="MobiDB-lite"/>
    </source>
</evidence>
<feature type="region of interest" description="Disordered" evidence="1">
    <location>
        <begin position="145"/>
        <end position="183"/>
    </location>
</feature>
<dbReference type="EMBL" id="JBEHCU010012607">
    <property type="protein sequence ID" value="KAL1375302.1"/>
    <property type="molecule type" value="Genomic_DNA"/>
</dbReference>
<dbReference type="Proteomes" id="UP001562425">
    <property type="component" value="Unassembled WGS sequence"/>
</dbReference>